<reference evidence="1" key="1">
    <citation type="submission" date="2023-07" db="EMBL/GenBank/DDBJ databases">
        <title>Black Yeasts Isolated from many extreme environments.</title>
        <authorList>
            <person name="Coleine C."/>
            <person name="Stajich J.E."/>
            <person name="Selbmann L."/>
        </authorList>
    </citation>
    <scope>NUCLEOTIDE SEQUENCE</scope>
    <source>
        <strain evidence="1">CCFEE 5485</strain>
    </source>
</reference>
<sequence length="138" mass="15875">MASMNLRDHPGPDDNRTVHYTSAVTVREVQDQLIAGKEGRAVWLRSVKHHSELSALTDFPDDVELEMAIEYLKRRTESRLRVSDVEVELVLNTAQNLQRKIGALDARSASQEHLPRRSKKQWQKRLDLLDALDQLYST</sequence>
<proteinExistence type="predicted"/>
<evidence type="ECO:0000313" key="1">
    <source>
        <dbReference type="EMBL" id="KAK3676446.1"/>
    </source>
</evidence>
<dbReference type="Proteomes" id="UP001274830">
    <property type="component" value="Unassembled WGS sequence"/>
</dbReference>
<name>A0AAE0WR33_9PEZI</name>
<dbReference type="EMBL" id="JAUTXT010000010">
    <property type="protein sequence ID" value="KAK3676446.1"/>
    <property type="molecule type" value="Genomic_DNA"/>
</dbReference>
<evidence type="ECO:0000313" key="2">
    <source>
        <dbReference type="Proteomes" id="UP001274830"/>
    </source>
</evidence>
<comment type="caution">
    <text evidence="1">The sequence shown here is derived from an EMBL/GenBank/DDBJ whole genome shotgun (WGS) entry which is preliminary data.</text>
</comment>
<protein>
    <submittedName>
        <fullName evidence="1">Uncharacterized protein</fullName>
    </submittedName>
</protein>
<organism evidence="1 2">
    <name type="scientific">Recurvomyces mirabilis</name>
    <dbReference type="NCBI Taxonomy" id="574656"/>
    <lineage>
        <taxon>Eukaryota</taxon>
        <taxon>Fungi</taxon>
        <taxon>Dikarya</taxon>
        <taxon>Ascomycota</taxon>
        <taxon>Pezizomycotina</taxon>
        <taxon>Dothideomycetes</taxon>
        <taxon>Dothideomycetidae</taxon>
        <taxon>Mycosphaerellales</taxon>
        <taxon>Teratosphaeriaceae</taxon>
        <taxon>Recurvomyces</taxon>
    </lineage>
</organism>
<gene>
    <name evidence="1" type="ORF">LTR78_003722</name>
</gene>
<accession>A0AAE0WR33</accession>
<dbReference type="AlphaFoldDB" id="A0AAE0WR33"/>
<keyword evidence="2" id="KW-1185">Reference proteome</keyword>